<keyword evidence="7 9" id="KW-0472">Membrane</keyword>
<keyword evidence="6 9" id="KW-1133">Transmembrane helix</keyword>
<evidence type="ECO:0000256" key="5">
    <source>
        <dbReference type="ARBA" id="ARBA00022692"/>
    </source>
</evidence>
<dbReference type="GO" id="GO:0000271">
    <property type="term" value="P:polysaccharide biosynthetic process"/>
    <property type="evidence" value="ECO:0007669"/>
    <property type="project" value="UniProtKB-KW"/>
</dbReference>
<evidence type="ECO:0000256" key="7">
    <source>
        <dbReference type="ARBA" id="ARBA00023136"/>
    </source>
</evidence>
<organism evidence="11 12">
    <name type="scientific">Methylobacterium planeticum</name>
    <dbReference type="NCBI Taxonomy" id="2615211"/>
    <lineage>
        <taxon>Bacteria</taxon>
        <taxon>Pseudomonadati</taxon>
        <taxon>Pseudomonadota</taxon>
        <taxon>Alphaproteobacteria</taxon>
        <taxon>Hyphomicrobiales</taxon>
        <taxon>Methylobacteriaceae</taxon>
        <taxon>Methylobacterium</taxon>
    </lineage>
</organism>
<keyword evidence="5 9" id="KW-0812">Transmembrane</keyword>
<evidence type="ECO:0000256" key="3">
    <source>
        <dbReference type="ARBA" id="ARBA00022475"/>
    </source>
</evidence>
<dbReference type="Pfam" id="PF02397">
    <property type="entry name" value="Bac_transf"/>
    <property type="match status" value="1"/>
</dbReference>
<evidence type="ECO:0000256" key="8">
    <source>
        <dbReference type="ARBA" id="ARBA00023169"/>
    </source>
</evidence>
<evidence type="ECO:0000313" key="12">
    <source>
        <dbReference type="Proteomes" id="UP000441523"/>
    </source>
</evidence>
<proteinExistence type="inferred from homology"/>
<dbReference type="Proteomes" id="UP000441523">
    <property type="component" value="Unassembled WGS sequence"/>
</dbReference>
<comment type="subcellular location">
    <subcellularLocation>
        <location evidence="1">Cell membrane</location>
    </subcellularLocation>
</comment>
<sequence length="235" mass="25728">MQDTTKLAIPAGTFEGDLATSSGLVGSHAPIVDRVSSKRAFDITVALIAVFALSLVFVLVAIAIKLSSRGPVLFKHGRIGRNGERFDCLKFRTMHAAGDAILRDHLDAHPAARAEWQATQKLHHDPRITALGRVLRKSSVDELPQLINILRGDMSLVGPRPIVQSEVPRYGAHIRAYCSVRPGLTGLWQVSGRSDTSYDQRVAFDCEYVARRTFLYDLGIILRTLPAVFAARGAC</sequence>
<evidence type="ECO:0000256" key="6">
    <source>
        <dbReference type="ARBA" id="ARBA00022989"/>
    </source>
</evidence>
<feature type="domain" description="Bacterial sugar transferase" evidence="10">
    <location>
        <begin position="38"/>
        <end position="229"/>
    </location>
</feature>
<evidence type="ECO:0000256" key="9">
    <source>
        <dbReference type="SAM" id="Phobius"/>
    </source>
</evidence>
<keyword evidence="3" id="KW-1003">Cell membrane</keyword>
<comment type="similarity">
    <text evidence="2">Belongs to the bacterial sugar transferase family.</text>
</comment>
<accession>A0A6N6MI02</accession>
<dbReference type="PANTHER" id="PTHR30576:SF4">
    <property type="entry name" value="UNDECAPRENYL-PHOSPHATE GALACTOSE PHOSPHOTRANSFERASE"/>
    <property type="match status" value="1"/>
</dbReference>
<reference evidence="11 12" key="1">
    <citation type="submission" date="2019-09" db="EMBL/GenBank/DDBJ databases">
        <title>YIM 132548 draft genome.</title>
        <authorList>
            <person name="Jiang L."/>
        </authorList>
    </citation>
    <scope>NUCLEOTIDE SEQUENCE [LARGE SCALE GENOMIC DNA]</scope>
    <source>
        <strain evidence="11 12">YIM 132548</strain>
    </source>
</reference>
<dbReference type="GO" id="GO:0016780">
    <property type="term" value="F:phosphotransferase activity, for other substituted phosphate groups"/>
    <property type="evidence" value="ECO:0007669"/>
    <property type="project" value="TreeGrafter"/>
</dbReference>
<dbReference type="InterPro" id="IPR003362">
    <property type="entry name" value="Bact_transf"/>
</dbReference>
<name>A0A6N6MI02_9HYPH</name>
<dbReference type="GO" id="GO:0005886">
    <property type="term" value="C:plasma membrane"/>
    <property type="evidence" value="ECO:0007669"/>
    <property type="project" value="UniProtKB-SubCell"/>
</dbReference>
<gene>
    <name evidence="11" type="ORF">F6X51_25035</name>
</gene>
<keyword evidence="4 11" id="KW-0808">Transferase</keyword>
<protein>
    <submittedName>
        <fullName evidence="11">Sugar transferase</fullName>
    </submittedName>
</protein>
<dbReference type="EMBL" id="VZZJ01000037">
    <property type="protein sequence ID" value="KAB1069576.1"/>
    <property type="molecule type" value="Genomic_DNA"/>
</dbReference>
<feature type="transmembrane region" description="Helical" evidence="9">
    <location>
        <begin position="43"/>
        <end position="64"/>
    </location>
</feature>
<dbReference type="PANTHER" id="PTHR30576">
    <property type="entry name" value="COLANIC BIOSYNTHESIS UDP-GLUCOSE LIPID CARRIER TRANSFERASE"/>
    <property type="match status" value="1"/>
</dbReference>
<evidence type="ECO:0000256" key="1">
    <source>
        <dbReference type="ARBA" id="ARBA00004236"/>
    </source>
</evidence>
<evidence type="ECO:0000259" key="10">
    <source>
        <dbReference type="Pfam" id="PF02397"/>
    </source>
</evidence>
<comment type="caution">
    <text evidence="11">The sequence shown here is derived from an EMBL/GenBank/DDBJ whole genome shotgun (WGS) entry which is preliminary data.</text>
</comment>
<keyword evidence="8" id="KW-0270">Exopolysaccharide synthesis</keyword>
<keyword evidence="12" id="KW-1185">Reference proteome</keyword>
<evidence type="ECO:0000256" key="2">
    <source>
        <dbReference type="ARBA" id="ARBA00006464"/>
    </source>
</evidence>
<dbReference type="AlphaFoldDB" id="A0A6N6MI02"/>
<evidence type="ECO:0000256" key="4">
    <source>
        <dbReference type="ARBA" id="ARBA00022679"/>
    </source>
</evidence>
<dbReference type="RefSeq" id="WP_150966590.1">
    <property type="nucleotide sequence ID" value="NZ_VZZJ01000037.1"/>
</dbReference>
<evidence type="ECO:0000313" key="11">
    <source>
        <dbReference type="EMBL" id="KAB1069576.1"/>
    </source>
</evidence>